<organism evidence="4 5">
    <name type="scientific">Afipia carboxydohydrogena</name>
    <name type="common">Pseudomonas carboxydohydrogena</name>
    <dbReference type="NCBI Taxonomy" id="290"/>
    <lineage>
        <taxon>Bacteria</taxon>
        <taxon>Pseudomonadati</taxon>
        <taxon>Pseudomonadota</taxon>
        <taxon>Alphaproteobacteria</taxon>
        <taxon>Hyphomicrobiales</taxon>
        <taxon>Nitrobacteraceae</taxon>
        <taxon>Afipia</taxon>
    </lineage>
</organism>
<sequence>MTEMAATDSSRTTPFKAALVQLRTGLLPAENLVQATQLIREAAAQGAQYIQTPEVTNVMQENRKALFDLLASEADDASLKAYQSLAAELKVYLHIGSLALRASPERAVNRSFLIGPGGDVLASYDKIHMFDIDLDNGESYRESANYQPGETAVIADLPWGRLGLTICYDLRFPALFRALAEAGATFISVPAAFTKRTGEAHWHALLRARAIENGCYIFAAAQGGLHQNKRETFGHSLIIDPWGTVMAEGGTEPGVITAEIDPARVAAVRKSIPSLQHGRRFSVRDPNQHPDYLRAVRGSS</sequence>
<evidence type="ECO:0000256" key="2">
    <source>
        <dbReference type="ARBA" id="ARBA00022801"/>
    </source>
</evidence>
<evidence type="ECO:0000313" key="5">
    <source>
        <dbReference type="Proteomes" id="UP001213907"/>
    </source>
</evidence>
<dbReference type="GO" id="GO:0016787">
    <property type="term" value="F:hydrolase activity"/>
    <property type="evidence" value="ECO:0007669"/>
    <property type="project" value="UniProtKB-KW"/>
</dbReference>
<gene>
    <name evidence="4" type="ORF">AFIC_000382</name>
</gene>
<feature type="domain" description="CN hydrolase" evidence="3">
    <location>
        <begin position="15"/>
        <end position="262"/>
    </location>
</feature>
<dbReference type="CDD" id="cd07572">
    <property type="entry name" value="nit"/>
    <property type="match status" value="1"/>
</dbReference>
<keyword evidence="5" id="KW-1185">Reference proteome</keyword>
<evidence type="ECO:0000259" key="3">
    <source>
        <dbReference type="PROSITE" id="PS50263"/>
    </source>
</evidence>
<name>A0ABY8BU45_AFICR</name>
<accession>A0ABY8BU45</accession>
<dbReference type="InterPro" id="IPR001110">
    <property type="entry name" value="UPF0012_CS"/>
</dbReference>
<dbReference type="Gene3D" id="3.60.110.10">
    <property type="entry name" value="Carbon-nitrogen hydrolase"/>
    <property type="match status" value="1"/>
</dbReference>
<dbReference type="SUPFAM" id="SSF56317">
    <property type="entry name" value="Carbon-nitrogen hydrolase"/>
    <property type="match status" value="1"/>
</dbReference>
<dbReference type="PROSITE" id="PS01227">
    <property type="entry name" value="UPF0012"/>
    <property type="match status" value="1"/>
</dbReference>
<dbReference type="InterPro" id="IPR045254">
    <property type="entry name" value="Nit1/2_C-N_Hydrolase"/>
</dbReference>
<dbReference type="EMBL" id="CP113162">
    <property type="protein sequence ID" value="WEF51927.1"/>
    <property type="molecule type" value="Genomic_DNA"/>
</dbReference>
<proteinExistence type="inferred from homology"/>
<evidence type="ECO:0000313" key="4">
    <source>
        <dbReference type="EMBL" id="WEF51927.1"/>
    </source>
</evidence>
<protein>
    <submittedName>
        <fullName evidence="4">Carbon-nitrogen hydrolase family protein</fullName>
    </submittedName>
</protein>
<dbReference type="PROSITE" id="PS50263">
    <property type="entry name" value="CN_HYDROLASE"/>
    <property type="match status" value="1"/>
</dbReference>
<dbReference type="Pfam" id="PF00795">
    <property type="entry name" value="CN_hydrolase"/>
    <property type="match status" value="1"/>
</dbReference>
<dbReference type="PANTHER" id="PTHR23088">
    <property type="entry name" value="NITRILASE-RELATED"/>
    <property type="match status" value="1"/>
</dbReference>
<keyword evidence="2 4" id="KW-0378">Hydrolase</keyword>
<dbReference type="Proteomes" id="UP001213907">
    <property type="component" value="Chromosome"/>
</dbReference>
<dbReference type="InterPro" id="IPR036526">
    <property type="entry name" value="C-N_Hydrolase_sf"/>
</dbReference>
<evidence type="ECO:0000256" key="1">
    <source>
        <dbReference type="ARBA" id="ARBA00010613"/>
    </source>
</evidence>
<dbReference type="InterPro" id="IPR003010">
    <property type="entry name" value="C-N_Hydrolase"/>
</dbReference>
<reference evidence="4 5" key="1">
    <citation type="submission" date="2022-11" db="EMBL/GenBank/DDBJ databases">
        <authorList>
            <person name="Siebert D."/>
            <person name="Busche T."/>
            <person name="Saydam E."/>
            <person name="Kalinowski J."/>
            <person name="Ruckert C."/>
            <person name="Blombach B."/>
        </authorList>
    </citation>
    <scope>NUCLEOTIDE SEQUENCE [LARGE SCALE GENOMIC DNA]</scope>
    <source>
        <strain evidence="4 5">DSM 1083</strain>
    </source>
</reference>
<comment type="similarity">
    <text evidence="1">Belongs to the carbon-nitrogen hydrolase superfamily. NIT1/NIT2 family.</text>
</comment>
<dbReference type="PANTHER" id="PTHR23088:SF27">
    <property type="entry name" value="DEAMINATED GLUTATHIONE AMIDASE"/>
    <property type="match status" value="1"/>
</dbReference>